<name>A0ABV5KRE5_9BACL</name>
<dbReference type="Pfam" id="PF00015">
    <property type="entry name" value="MCPsignal"/>
    <property type="match status" value="1"/>
</dbReference>
<dbReference type="Proteomes" id="UP001589747">
    <property type="component" value="Unassembled WGS sequence"/>
</dbReference>
<dbReference type="Gene3D" id="1.10.287.950">
    <property type="entry name" value="Methyl-accepting chemotaxis protein"/>
    <property type="match status" value="1"/>
</dbReference>
<evidence type="ECO:0000313" key="6">
    <source>
        <dbReference type="EMBL" id="MFB9326793.1"/>
    </source>
</evidence>
<feature type="domain" description="Methyl-accepting transducer" evidence="5">
    <location>
        <begin position="210"/>
        <end position="460"/>
    </location>
</feature>
<keyword evidence="4" id="KW-1133">Transmembrane helix</keyword>
<dbReference type="SMART" id="SM00283">
    <property type="entry name" value="MA"/>
    <property type="match status" value="1"/>
</dbReference>
<feature type="transmembrane region" description="Helical" evidence="4">
    <location>
        <begin position="143"/>
        <end position="160"/>
    </location>
</feature>
<feature type="transmembrane region" description="Helical" evidence="4">
    <location>
        <begin position="114"/>
        <end position="131"/>
    </location>
</feature>
<keyword evidence="3" id="KW-0175">Coiled coil</keyword>
<dbReference type="InterPro" id="IPR004089">
    <property type="entry name" value="MCPsignal_dom"/>
</dbReference>
<evidence type="ECO:0000256" key="3">
    <source>
        <dbReference type="SAM" id="Coils"/>
    </source>
</evidence>
<feature type="transmembrane region" description="Helical" evidence="4">
    <location>
        <begin position="68"/>
        <end position="85"/>
    </location>
</feature>
<dbReference type="SUPFAM" id="SSF58104">
    <property type="entry name" value="Methyl-accepting chemotaxis protein (MCP) signaling domain"/>
    <property type="match status" value="1"/>
</dbReference>
<feature type="coiled-coil region" evidence="3">
    <location>
        <begin position="239"/>
        <end position="273"/>
    </location>
</feature>
<evidence type="ECO:0000256" key="4">
    <source>
        <dbReference type="SAM" id="Phobius"/>
    </source>
</evidence>
<evidence type="ECO:0000256" key="1">
    <source>
        <dbReference type="ARBA" id="ARBA00023224"/>
    </source>
</evidence>
<keyword evidence="4" id="KW-0812">Transmembrane</keyword>
<evidence type="ECO:0000313" key="7">
    <source>
        <dbReference type="Proteomes" id="UP001589747"/>
    </source>
</evidence>
<dbReference type="EMBL" id="JBHMDO010000022">
    <property type="protein sequence ID" value="MFB9326793.1"/>
    <property type="molecule type" value="Genomic_DNA"/>
</dbReference>
<protein>
    <submittedName>
        <fullName evidence="6">Methyl-accepting chemotaxis protein</fullName>
    </submittedName>
</protein>
<dbReference type="RefSeq" id="WP_377494413.1">
    <property type="nucleotide sequence ID" value="NZ_JBHMDO010000022.1"/>
</dbReference>
<dbReference type="PROSITE" id="PS50111">
    <property type="entry name" value="CHEMOTAXIS_TRANSDUC_2"/>
    <property type="match status" value="1"/>
</dbReference>
<dbReference type="PANTHER" id="PTHR32089">
    <property type="entry name" value="METHYL-ACCEPTING CHEMOTAXIS PROTEIN MCPB"/>
    <property type="match status" value="1"/>
</dbReference>
<feature type="transmembrane region" description="Helical" evidence="4">
    <location>
        <begin position="17"/>
        <end position="36"/>
    </location>
</feature>
<gene>
    <name evidence="6" type="ORF">ACFFSY_12780</name>
</gene>
<keyword evidence="4" id="KW-0472">Membrane</keyword>
<proteinExistence type="predicted"/>
<sequence length="499" mass="54947">MNMNTLQLLDMRRKNRLAGSALMFASVMGILAMFALGNPWSLKITTIISTILVAGLMVLNRRQIAVKLFPYAGLVLMAGVVAVFLFRSASMSNLMLLYMLVATGSIYMRRMIMLVYFGVGLAIYVAFFMYHKGDPLLDGEPKTIAIHLMIYAVVTVILFLKEKITTQMFADIDESRSATEELLRLEKEREAQLRASSATLSGNIERIFNKNATNAESMNEINQGFQEIASGVTVQAQTISDITEELEQTNRMVARMVEQSDMLEQKAAESEQASQDGSARVEALSHAMQQFSGSFEIMHQEMSNLQASIAEVTHSVRSINDISAQTNILSLNASIEAARAGEAGRGFAIVAQEVRSLASQSTALADEMMSKIGKIQSDTRSVQELMSRNVEQMTQSVDMTDQTRGTFRTIEAAVGILTENIKHNHEQTKSIGTKSAHVKTATADFAAFIEELSATLEQLSATVGEQSANQQEITSDIRDSRGEVQHLMSLYQTDKGNKS</sequence>
<dbReference type="PANTHER" id="PTHR32089:SF112">
    <property type="entry name" value="LYSOZYME-LIKE PROTEIN-RELATED"/>
    <property type="match status" value="1"/>
</dbReference>
<comment type="caution">
    <text evidence="6">The sequence shown here is derived from an EMBL/GenBank/DDBJ whole genome shotgun (WGS) entry which is preliminary data.</text>
</comment>
<evidence type="ECO:0000256" key="2">
    <source>
        <dbReference type="PROSITE-ProRule" id="PRU00284"/>
    </source>
</evidence>
<organism evidence="6 7">
    <name type="scientific">Paenibacillus aurantiacus</name>
    <dbReference type="NCBI Taxonomy" id="1936118"/>
    <lineage>
        <taxon>Bacteria</taxon>
        <taxon>Bacillati</taxon>
        <taxon>Bacillota</taxon>
        <taxon>Bacilli</taxon>
        <taxon>Bacillales</taxon>
        <taxon>Paenibacillaceae</taxon>
        <taxon>Paenibacillus</taxon>
    </lineage>
</organism>
<keyword evidence="1 2" id="KW-0807">Transducer</keyword>
<accession>A0ABV5KRE5</accession>
<evidence type="ECO:0000259" key="5">
    <source>
        <dbReference type="PROSITE" id="PS50111"/>
    </source>
</evidence>
<keyword evidence="7" id="KW-1185">Reference proteome</keyword>
<reference evidence="6 7" key="1">
    <citation type="submission" date="2024-09" db="EMBL/GenBank/DDBJ databases">
        <authorList>
            <person name="Sun Q."/>
            <person name="Mori K."/>
        </authorList>
    </citation>
    <scope>NUCLEOTIDE SEQUENCE [LARGE SCALE GENOMIC DNA]</scope>
    <source>
        <strain evidence="6 7">TISTR 2452</strain>
    </source>
</reference>